<keyword evidence="2" id="KW-1185">Reference proteome</keyword>
<dbReference type="EMBL" id="JANPWB010000009">
    <property type="protein sequence ID" value="KAJ1152877.1"/>
    <property type="molecule type" value="Genomic_DNA"/>
</dbReference>
<dbReference type="Proteomes" id="UP001066276">
    <property type="component" value="Chromosome 5"/>
</dbReference>
<comment type="caution">
    <text evidence="1">The sequence shown here is derived from an EMBL/GenBank/DDBJ whole genome shotgun (WGS) entry which is preliminary data.</text>
</comment>
<reference evidence="1" key="1">
    <citation type="journal article" date="2022" name="bioRxiv">
        <title>Sequencing and chromosome-scale assembly of the giantPleurodeles waltlgenome.</title>
        <authorList>
            <person name="Brown T."/>
            <person name="Elewa A."/>
            <person name="Iarovenko S."/>
            <person name="Subramanian E."/>
            <person name="Araus A.J."/>
            <person name="Petzold A."/>
            <person name="Susuki M."/>
            <person name="Suzuki K.-i.T."/>
            <person name="Hayashi T."/>
            <person name="Toyoda A."/>
            <person name="Oliveira C."/>
            <person name="Osipova E."/>
            <person name="Leigh N.D."/>
            <person name="Simon A."/>
            <person name="Yun M.H."/>
        </authorList>
    </citation>
    <scope>NUCLEOTIDE SEQUENCE</scope>
    <source>
        <strain evidence="1">20211129_DDA</strain>
        <tissue evidence="1">Liver</tissue>
    </source>
</reference>
<evidence type="ECO:0000313" key="2">
    <source>
        <dbReference type="Proteomes" id="UP001066276"/>
    </source>
</evidence>
<accession>A0AAV7RJP2</accession>
<proteinExistence type="predicted"/>
<organism evidence="1 2">
    <name type="scientific">Pleurodeles waltl</name>
    <name type="common">Iberian ribbed newt</name>
    <dbReference type="NCBI Taxonomy" id="8319"/>
    <lineage>
        <taxon>Eukaryota</taxon>
        <taxon>Metazoa</taxon>
        <taxon>Chordata</taxon>
        <taxon>Craniata</taxon>
        <taxon>Vertebrata</taxon>
        <taxon>Euteleostomi</taxon>
        <taxon>Amphibia</taxon>
        <taxon>Batrachia</taxon>
        <taxon>Caudata</taxon>
        <taxon>Salamandroidea</taxon>
        <taxon>Salamandridae</taxon>
        <taxon>Pleurodelinae</taxon>
        <taxon>Pleurodeles</taxon>
    </lineage>
</organism>
<name>A0AAV7RJP2_PLEWA</name>
<dbReference type="AlphaFoldDB" id="A0AAV7RJP2"/>
<gene>
    <name evidence="1" type="ORF">NDU88_005651</name>
</gene>
<protein>
    <submittedName>
        <fullName evidence="1">Uncharacterized protein</fullName>
    </submittedName>
</protein>
<evidence type="ECO:0000313" key="1">
    <source>
        <dbReference type="EMBL" id="KAJ1152877.1"/>
    </source>
</evidence>
<sequence length="126" mass="14756">MDKLAIVSISQDYMTHFLQEINSEIGSLNADFKSCLWDLEKDVSKIEGSVDDLEYSVDTRPEDQEMIWCCAGILEDLQIELQAKQEDLEIRRFQNKLQVILEVAEEDDILNCCRRSEETRNFPRQH</sequence>